<dbReference type="Proteomes" id="UP000270342">
    <property type="component" value="Unassembled WGS sequence"/>
</dbReference>
<proteinExistence type="predicted"/>
<protein>
    <submittedName>
        <fullName evidence="2">VOC family protein</fullName>
    </submittedName>
</protein>
<dbReference type="InterPro" id="IPR029068">
    <property type="entry name" value="Glyas_Bleomycin-R_OHBP_Dase"/>
</dbReference>
<dbReference type="SUPFAM" id="SSF54593">
    <property type="entry name" value="Glyoxalase/Bleomycin resistance protein/Dihydroxybiphenyl dioxygenase"/>
    <property type="match status" value="1"/>
</dbReference>
<name>A0A494Y628_9BURK</name>
<dbReference type="EMBL" id="RBZU01000002">
    <property type="protein sequence ID" value="RKP57542.1"/>
    <property type="molecule type" value="Genomic_DNA"/>
</dbReference>
<dbReference type="Pfam" id="PF00903">
    <property type="entry name" value="Glyoxalase"/>
    <property type="match status" value="1"/>
</dbReference>
<evidence type="ECO:0000313" key="2">
    <source>
        <dbReference type="EMBL" id="RKP57542.1"/>
    </source>
</evidence>
<evidence type="ECO:0000313" key="3">
    <source>
        <dbReference type="Proteomes" id="UP000270342"/>
    </source>
</evidence>
<evidence type="ECO:0000259" key="1">
    <source>
        <dbReference type="PROSITE" id="PS51819"/>
    </source>
</evidence>
<keyword evidence="3" id="KW-1185">Reference proteome</keyword>
<feature type="domain" description="VOC" evidence="1">
    <location>
        <begin position="5"/>
        <end position="132"/>
    </location>
</feature>
<dbReference type="PROSITE" id="PS51819">
    <property type="entry name" value="VOC"/>
    <property type="match status" value="1"/>
</dbReference>
<comment type="caution">
    <text evidence="2">The sequence shown here is derived from an EMBL/GenBank/DDBJ whole genome shotgun (WGS) entry which is preliminary data.</text>
</comment>
<dbReference type="RefSeq" id="WP_121084612.1">
    <property type="nucleotide sequence ID" value="NZ_RBZU01000002.1"/>
</dbReference>
<accession>A0A494Y628</accession>
<organism evidence="2 3">
    <name type="scientific">Pararobbsia silviterrae</name>
    <dbReference type="NCBI Taxonomy" id="1792498"/>
    <lineage>
        <taxon>Bacteria</taxon>
        <taxon>Pseudomonadati</taxon>
        <taxon>Pseudomonadota</taxon>
        <taxon>Betaproteobacteria</taxon>
        <taxon>Burkholderiales</taxon>
        <taxon>Burkholderiaceae</taxon>
        <taxon>Pararobbsia</taxon>
    </lineage>
</organism>
<dbReference type="InterPro" id="IPR004360">
    <property type="entry name" value="Glyas_Fos-R_dOase_dom"/>
</dbReference>
<dbReference type="Gene3D" id="3.10.180.10">
    <property type="entry name" value="2,3-Dihydroxybiphenyl 1,2-Dioxygenase, domain 1"/>
    <property type="match status" value="1"/>
</dbReference>
<dbReference type="InterPro" id="IPR037523">
    <property type="entry name" value="VOC_core"/>
</dbReference>
<dbReference type="AlphaFoldDB" id="A0A494Y628"/>
<dbReference type="CDD" id="cd06587">
    <property type="entry name" value="VOC"/>
    <property type="match status" value="1"/>
</dbReference>
<sequence length="162" mass="18232">MANATLDHLAFPSFDAAATHRFYTEVMGLPLVRASSGVSAQWRRPYLLFSYALGNGTRLSFFEFDGIERPESDGMPRDIRHLGLSVPSAEAFDQWVAKLDRCGVEFAIERHVDGRHAFFCDPNGVMFEIAVAPSEPPQGKRPAPPQKVIEQWIDARRQRQDV</sequence>
<dbReference type="OrthoDB" id="9804944at2"/>
<reference evidence="2 3" key="1">
    <citation type="submission" date="2018-10" db="EMBL/GenBank/DDBJ databases">
        <title>Robbsia sp. DHC34, isolated from soil.</title>
        <authorList>
            <person name="Gao Z.-H."/>
            <person name="Qiu L.-H."/>
        </authorList>
    </citation>
    <scope>NUCLEOTIDE SEQUENCE [LARGE SCALE GENOMIC DNA]</scope>
    <source>
        <strain evidence="2 3">DHC34</strain>
    </source>
</reference>
<gene>
    <name evidence="2" type="ORF">D7S86_06165</name>
</gene>